<dbReference type="AlphaFoldDB" id="A0A139QQF0"/>
<evidence type="ECO:0000313" key="1">
    <source>
        <dbReference type="EMBL" id="KXU04745.1"/>
    </source>
</evidence>
<comment type="caution">
    <text evidence="1">The sequence shown here is derived from an EMBL/GenBank/DDBJ whole genome shotgun (WGS) entry which is preliminary data.</text>
</comment>
<protein>
    <submittedName>
        <fullName evidence="1">Dihydroorotase</fullName>
        <ecNumber evidence="1">3.5.2.3</ecNumber>
    </submittedName>
</protein>
<accession>A0A139QQF0</accession>
<name>A0A139QQF0_9STRE</name>
<proteinExistence type="predicted"/>
<dbReference type="SUPFAM" id="SSF51338">
    <property type="entry name" value="Composite domain of metallo-dependent hydrolases"/>
    <property type="match status" value="1"/>
</dbReference>
<dbReference type="Proteomes" id="UP000071927">
    <property type="component" value="Unassembled WGS sequence"/>
</dbReference>
<evidence type="ECO:0000313" key="2">
    <source>
        <dbReference type="Proteomes" id="UP000071927"/>
    </source>
</evidence>
<dbReference type="GO" id="GO:0004151">
    <property type="term" value="F:dihydroorotase activity"/>
    <property type="evidence" value="ECO:0007669"/>
    <property type="project" value="UniProtKB-EC"/>
</dbReference>
<organism evidence="1 2">
    <name type="scientific">Streptococcus gallolyticus</name>
    <dbReference type="NCBI Taxonomy" id="315405"/>
    <lineage>
        <taxon>Bacteria</taxon>
        <taxon>Bacillati</taxon>
        <taxon>Bacillota</taxon>
        <taxon>Bacilli</taxon>
        <taxon>Lactobacillales</taxon>
        <taxon>Streptococcaceae</taxon>
        <taxon>Streptococcus</taxon>
    </lineage>
</organism>
<sequence>MKLINLESEFSMLLIKNGRVVDPKSGFDQVADVLVDGQKNY</sequence>
<dbReference type="EC" id="3.5.2.3" evidence="1"/>
<keyword evidence="1" id="KW-0378">Hydrolase</keyword>
<dbReference type="InterPro" id="IPR011059">
    <property type="entry name" value="Metal-dep_hydrolase_composite"/>
</dbReference>
<dbReference type="Gene3D" id="2.30.40.10">
    <property type="entry name" value="Urease, subunit C, domain 1"/>
    <property type="match status" value="1"/>
</dbReference>
<gene>
    <name evidence="1" type="ORF">SGADD03_01797</name>
</gene>
<reference evidence="1 2" key="1">
    <citation type="submission" date="2016-01" db="EMBL/GenBank/DDBJ databases">
        <title>Highly variable Streptococcus oralis are common among viridans streptococci isolated from primates.</title>
        <authorList>
            <person name="Denapaite D."/>
            <person name="Rieger M."/>
            <person name="Koendgen S."/>
            <person name="Brueckner R."/>
            <person name="Ochigava I."/>
            <person name="Kappeler P."/>
            <person name="Maetz-Rensing K."/>
            <person name="Leendertz F."/>
            <person name="Hakenbeck R."/>
        </authorList>
    </citation>
    <scope>NUCLEOTIDE SEQUENCE [LARGE SCALE GENOMIC DNA]</scope>
    <source>
        <strain evidence="1 2">DD03</strain>
    </source>
</reference>
<dbReference type="PATRIC" id="fig|315405.12.peg.2142"/>
<dbReference type="EMBL" id="LQXV01000359">
    <property type="protein sequence ID" value="KXU04745.1"/>
    <property type="molecule type" value="Genomic_DNA"/>
</dbReference>